<dbReference type="SUPFAM" id="SSF51045">
    <property type="entry name" value="WW domain"/>
    <property type="match status" value="1"/>
</dbReference>
<dbReference type="SMART" id="SM00456">
    <property type="entry name" value="WW"/>
    <property type="match status" value="1"/>
</dbReference>
<feature type="compositionally biased region" description="Low complexity" evidence="1">
    <location>
        <begin position="21"/>
        <end position="44"/>
    </location>
</feature>
<dbReference type="PROSITE" id="PS50020">
    <property type="entry name" value="WW_DOMAIN_2"/>
    <property type="match status" value="1"/>
</dbReference>
<feature type="region of interest" description="Disordered" evidence="1">
    <location>
        <begin position="1"/>
        <end position="65"/>
    </location>
</feature>
<dbReference type="AlphaFoldDB" id="A0A8H7BL74"/>
<evidence type="ECO:0000313" key="4">
    <source>
        <dbReference type="Proteomes" id="UP000605846"/>
    </source>
</evidence>
<sequence length="209" mass="22577">MGLFSKLTKPDPKDQPPPYSPYATTQPQPSPQPSLSQQQQYSYAPPSPPKESNPDVRPLPAGWIAQKDPSSGRWFYVYTPTAHRQWEHPSDKQLPLRGQNESYQNFAAGQQQQPYYAQQQAGYYQPQYIQQQQPAMAGSNRFGGRPGLGGVGTAAAAGLGGGLLGFMLGDAISDMGHPDVVNNYYGDSYDGFDGGGFDGGGFDGGGFDF</sequence>
<dbReference type="InterPro" id="IPR036020">
    <property type="entry name" value="WW_dom_sf"/>
</dbReference>
<keyword evidence="4" id="KW-1185">Reference proteome</keyword>
<dbReference type="CDD" id="cd00201">
    <property type="entry name" value="WW"/>
    <property type="match status" value="1"/>
</dbReference>
<feature type="domain" description="WW" evidence="2">
    <location>
        <begin position="57"/>
        <end position="91"/>
    </location>
</feature>
<organism evidence="3 4">
    <name type="scientific">Apophysomyces ossiformis</name>
    <dbReference type="NCBI Taxonomy" id="679940"/>
    <lineage>
        <taxon>Eukaryota</taxon>
        <taxon>Fungi</taxon>
        <taxon>Fungi incertae sedis</taxon>
        <taxon>Mucoromycota</taxon>
        <taxon>Mucoromycotina</taxon>
        <taxon>Mucoromycetes</taxon>
        <taxon>Mucorales</taxon>
        <taxon>Mucorineae</taxon>
        <taxon>Mucoraceae</taxon>
        <taxon>Apophysomyces</taxon>
    </lineage>
</organism>
<dbReference type="Gene3D" id="2.20.70.10">
    <property type="match status" value="1"/>
</dbReference>
<dbReference type="Pfam" id="PF00397">
    <property type="entry name" value="WW"/>
    <property type="match status" value="1"/>
</dbReference>
<proteinExistence type="predicted"/>
<evidence type="ECO:0000256" key="1">
    <source>
        <dbReference type="SAM" id="MobiDB-lite"/>
    </source>
</evidence>
<name>A0A8H7BL74_9FUNG</name>
<dbReference type="InterPro" id="IPR001202">
    <property type="entry name" value="WW_dom"/>
</dbReference>
<dbReference type="OrthoDB" id="2367685at2759"/>
<comment type="caution">
    <text evidence="3">The sequence shown here is derived from an EMBL/GenBank/DDBJ whole genome shotgun (WGS) entry which is preliminary data.</text>
</comment>
<protein>
    <recommendedName>
        <fullName evidence="2">WW domain-containing protein</fullName>
    </recommendedName>
</protein>
<evidence type="ECO:0000259" key="2">
    <source>
        <dbReference type="PROSITE" id="PS50020"/>
    </source>
</evidence>
<dbReference type="Proteomes" id="UP000605846">
    <property type="component" value="Unassembled WGS sequence"/>
</dbReference>
<accession>A0A8H7BL74</accession>
<dbReference type="EMBL" id="JABAYA010000099">
    <property type="protein sequence ID" value="KAF7725325.1"/>
    <property type="molecule type" value="Genomic_DNA"/>
</dbReference>
<evidence type="ECO:0000313" key="3">
    <source>
        <dbReference type="EMBL" id="KAF7725325.1"/>
    </source>
</evidence>
<reference evidence="3" key="1">
    <citation type="submission" date="2020-01" db="EMBL/GenBank/DDBJ databases">
        <title>Genome Sequencing of Three Apophysomyces-Like Fungal Strains Confirms a Novel Fungal Genus in the Mucoromycota with divergent Burkholderia-like Endosymbiotic Bacteria.</title>
        <authorList>
            <person name="Stajich J.E."/>
            <person name="Macias A.M."/>
            <person name="Carter-House D."/>
            <person name="Lovett B."/>
            <person name="Kasson L.R."/>
            <person name="Berry K."/>
            <person name="Grigoriev I."/>
            <person name="Chang Y."/>
            <person name="Spatafora J."/>
            <person name="Kasson M.T."/>
        </authorList>
    </citation>
    <scope>NUCLEOTIDE SEQUENCE</scope>
    <source>
        <strain evidence="3">NRRL A-21654</strain>
    </source>
</reference>
<gene>
    <name evidence="3" type="ORF">EC973_009664</name>
</gene>